<keyword evidence="1" id="KW-0732">Signal</keyword>
<dbReference type="Proteomes" id="UP001063166">
    <property type="component" value="Unassembled WGS sequence"/>
</dbReference>
<comment type="caution">
    <text evidence="2">The sequence shown here is derived from an EMBL/GenBank/DDBJ whole genome shotgun (WGS) entry which is preliminary data.</text>
</comment>
<accession>A0A9P3PFR4</accession>
<evidence type="ECO:0000256" key="1">
    <source>
        <dbReference type="SAM" id="SignalP"/>
    </source>
</evidence>
<dbReference type="EMBL" id="BRPK01000002">
    <property type="protein sequence ID" value="GLB34608.1"/>
    <property type="molecule type" value="Genomic_DNA"/>
</dbReference>
<organism evidence="2 3">
    <name type="scientific">Lyophyllum shimeji</name>
    <name type="common">Hon-shimeji</name>
    <name type="synonym">Tricholoma shimeji</name>
    <dbReference type="NCBI Taxonomy" id="47721"/>
    <lineage>
        <taxon>Eukaryota</taxon>
        <taxon>Fungi</taxon>
        <taxon>Dikarya</taxon>
        <taxon>Basidiomycota</taxon>
        <taxon>Agaricomycotina</taxon>
        <taxon>Agaricomycetes</taxon>
        <taxon>Agaricomycetidae</taxon>
        <taxon>Agaricales</taxon>
        <taxon>Tricholomatineae</taxon>
        <taxon>Lyophyllaceae</taxon>
        <taxon>Lyophyllum</taxon>
    </lineage>
</organism>
<reference evidence="2" key="1">
    <citation type="submission" date="2022-07" db="EMBL/GenBank/DDBJ databases">
        <title>The genome of Lyophyllum shimeji provides insight into the initial evolution of ectomycorrhizal fungal genome.</title>
        <authorList>
            <person name="Kobayashi Y."/>
            <person name="Shibata T."/>
            <person name="Hirakawa H."/>
            <person name="Shigenobu S."/>
            <person name="Nishiyama T."/>
            <person name="Yamada A."/>
            <person name="Hasebe M."/>
            <person name="Kawaguchi M."/>
        </authorList>
    </citation>
    <scope>NUCLEOTIDE SEQUENCE</scope>
    <source>
        <strain evidence="2">AT787</strain>
    </source>
</reference>
<keyword evidence="3" id="KW-1185">Reference proteome</keyword>
<sequence>MNLRSLHISLTLSLCLWFSLVTGARLGASSLTSRATCSSAGGLCGVASNGVPCCPGLTCTNSDVCAGCATVGSLCGVPANGVPCCDGLFCTNSGSCHACGAVGSLCGVPANGVPCCTGLFCSSTNTCTQI</sequence>
<protein>
    <submittedName>
        <fullName evidence="2">Uncharacterized protein</fullName>
    </submittedName>
</protein>
<proteinExistence type="predicted"/>
<name>A0A9P3PFR4_LYOSH</name>
<dbReference type="AlphaFoldDB" id="A0A9P3PFR4"/>
<feature type="chain" id="PRO_5040236332" evidence="1">
    <location>
        <begin position="24"/>
        <end position="130"/>
    </location>
</feature>
<evidence type="ECO:0000313" key="2">
    <source>
        <dbReference type="EMBL" id="GLB34608.1"/>
    </source>
</evidence>
<evidence type="ECO:0000313" key="3">
    <source>
        <dbReference type="Proteomes" id="UP001063166"/>
    </source>
</evidence>
<feature type="signal peptide" evidence="1">
    <location>
        <begin position="1"/>
        <end position="23"/>
    </location>
</feature>
<gene>
    <name evidence="2" type="ORF">LshimejAT787_0201730</name>
</gene>